<dbReference type="SUPFAM" id="SSF57184">
    <property type="entry name" value="Growth factor receptor domain"/>
    <property type="match status" value="2"/>
</dbReference>
<dbReference type="OrthoDB" id="6219513at2759"/>
<dbReference type="AlphaFoldDB" id="A0A058YZH9"/>
<dbReference type="RefSeq" id="XP_009498314.1">
    <property type="nucleotide sequence ID" value="XM_009500039.1"/>
</dbReference>
<keyword evidence="2" id="KW-1185">Reference proteome</keyword>
<organism evidence="1">
    <name type="scientific">Fonticula alba</name>
    <name type="common">Slime mold</name>
    <dbReference type="NCBI Taxonomy" id="691883"/>
    <lineage>
        <taxon>Eukaryota</taxon>
        <taxon>Rotosphaerida</taxon>
        <taxon>Fonticulaceae</taxon>
        <taxon>Fonticula</taxon>
    </lineage>
</organism>
<gene>
    <name evidence="1" type="ORF">H696_06296</name>
</gene>
<evidence type="ECO:0000313" key="2">
    <source>
        <dbReference type="Proteomes" id="UP000030693"/>
    </source>
</evidence>
<protein>
    <recommendedName>
        <fullName evidence="3">TNFR-Cys domain-containing protein</fullName>
    </recommendedName>
</protein>
<dbReference type="eggNOG" id="KOG3525">
    <property type="taxonomic scope" value="Eukaryota"/>
</dbReference>
<sequence>MVLGQPEAEPLPGLDPGVPVTALTATRLTVDPGSGRPVVPAVHDDPGAEPGMVLLLQAGPRARAWLMPNGAIGQPGKGPLQPVALLSGPLPADAVAVAEVGPFLADGGQLLLGLVLCDRQGAVHGAWLGCASGRADGSAACVAAGGPAVLTPLLQGTGCVELRVQATTGRHVVMLSARAQGAALLEADPAGRRWLATPVPMDGMVVLPGPGGPAGRVADPAVGDWLVTTHVELLPSAVPTRLPVWDSRWSALVGNFLYNIDTWPDVLTPVVLPAGGGFPLELVLVSTKGNGWRAIRVPGEMQPTGSAAHLLTSMQVLLESLPGPLGPGGLAGSPGARFQGLRIPGSATYPSALLLQAHTMLGVALLRCPGDRVLCSFLPAVVLELAPGFRLPADGMGLWQPVIARAGGPAPGPGPAGAVPVLSLLAFSEATGPVHVRLGADCPAGTFGPACEACHPACELACTGPGPGACVCAFWLPEDPAGCLAACPAGTYSDWGACRGCHASCAECTGPEAGACAACAPGLVLEDGRCVAACGAGEYACASACLPCPGGCARCEQASGSGPGCEAVCTGCEPGSVLVGGECVAEACPVGEFLSPESGACARCHCTCRGCAGGAGLDRCTSCPRGFRLSEEGRCRVSCLPGGLCPGRLAEALLVHLLCWARAKGGAGH</sequence>
<name>A0A058YZH9_FONAL</name>
<dbReference type="Proteomes" id="UP000030693">
    <property type="component" value="Unassembled WGS sequence"/>
</dbReference>
<accession>A0A058YZH9</accession>
<reference evidence="1" key="1">
    <citation type="submission" date="2013-04" db="EMBL/GenBank/DDBJ databases">
        <title>The Genome Sequence of Fonticula alba ATCC 38817.</title>
        <authorList>
            <consortium name="The Broad Institute Genomics Platform"/>
            <person name="Russ C."/>
            <person name="Cuomo C."/>
            <person name="Burger G."/>
            <person name="Gray M.W."/>
            <person name="Holland P.W.H."/>
            <person name="King N."/>
            <person name="Lang F.B.F."/>
            <person name="Roger A.J."/>
            <person name="Ruiz-Trillo I."/>
            <person name="Brown M."/>
            <person name="Walker B."/>
            <person name="Young S."/>
            <person name="Zeng Q."/>
            <person name="Gargeya S."/>
            <person name="Fitzgerald M."/>
            <person name="Haas B."/>
            <person name="Abouelleil A."/>
            <person name="Allen A.W."/>
            <person name="Alvarado L."/>
            <person name="Arachchi H.M."/>
            <person name="Berlin A.M."/>
            <person name="Chapman S.B."/>
            <person name="Gainer-Dewar J."/>
            <person name="Goldberg J."/>
            <person name="Griggs A."/>
            <person name="Gujja S."/>
            <person name="Hansen M."/>
            <person name="Howarth C."/>
            <person name="Imamovic A."/>
            <person name="Ireland A."/>
            <person name="Larimer J."/>
            <person name="McCowan C."/>
            <person name="Murphy C."/>
            <person name="Pearson M."/>
            <person name="Poon T.W."/>
            <person name="Priest M."/>
            <person name="Roberts A."/>
            <person name="Saif S."/>
            <person name="Shea T."/>
            <person name="Sisk P."/>
            <person name="Sykes S."/>
            <person name="Wortman J."/>
            <person name="Nusbaum C."/>
            <person name="Birren B."/>
        </authorList>
    </citation>
    <scope>NUCLEOTIDE SEQUENCE [LARGE SCALE GENOMIC DNA]</scope>
    <source>
        <strain evidence="1">ATCC 38817</strain>
    </source>
</reference>
<dbReference type="GeneID" id="20531021"/>
<dbReference type="STRING" id="691883.A0A058YZH9"/>
<evidence type="ECO:0008006" key="3">
    <source>
        <dbReference type="Google" id="ProtNLM"/>
    </source>
</evidence>
<dbReference type="SMART" id="SM00261">
    <property type="entry name" value="FU"/>
    <property type="match status" value="4"/>
</dbReference>
<dbReference type="InterPro" id="IPR009030">
    <property type="entry name" value="Growth_fac_rcpt_cys_sf"/>
</dbReference>
<evidence type="ECO:0000313" key="1">
    <source>
        <dbReference type="EMBL" id="KCV67281.1"/>
    </source>
</evidence>
<dbReference type="Gene3D" id="2.10.220.10">
    <property type="entry name" value="Hormone Receptor, Insulin-like Growth Factor Receptor 1, Chain A, domain 2"/>
    <property type="match status" value="3"/>
</dbReference>
<proteinExistence type="predicted"/>
<dbReference type="InterPro" id="IPR006212">
    <property type="entry name" value="Furin_repeat"/>
</dbReference>
<dbReference type="EMBL" id="KK198007">
    <property type="protein sequence ID" value="KCV67281.1"/>
    <property type="molecule type" value="Genomic_DNA"/>
</dbReference>
<dbReference type="OMA" id="PACELAC"/>